<dbReference type="AlphaFoldDB" id="A0A1E4T6W2"/>
<dbReference type="SUPFAM" id="SSF52402">
    <property type="entry name" value="Adenine nucleotide alpha hydrolases-like"/>
    <property type="match status" value="1"/>
</dbReference>
<protein>
    <submittedName>
        <fullName evidence="5">Uncharacterized protein</fullName>
    </submittedName>
</protein>
<dbReference type="GO" id="GO:0005829">
    <property type="term" value="C:cytosol"/>
    <property type="evidence" value="ECO:0007669"/>
    <property type="project" value="TreeGrafter"/>
</dbReference>
<feature type="compositionally biased region" description="Acidic residues" evidence="4">
    <location>
        <begin position="405"/>
        <end position="429"/>
    </location>
</feature>
<dbReference type="EMBL" id="KV453848">
    <property type="protein sequence ID" value="ODV87494.1"/>
    <property type="molecule type" value="Genomic_DNA"/>
</dbReference>
<name>A0A1E4T6W2_9ASCO</name>
<dbReference type="GO" id="GO:0000049">
    <property type="term" value="F:tRNA binding"/>
    <property type="evidence" value="ECO:0007669"/>
    <property type="project" value="InterPro"/>
</dbReference>
<evidence type="ECO:0000313" key="5">
    <source>
        <dbReference type="EMBL" id="ODV87494.1"/>
    </source>
</evidence>
<reference evidence="6" key="1">
    <citation type="submission" date="2016-04" db="EMBL/GenBank/DDBJ databases">
        <title>Comparative genomics of biotechnologically important yeasts.</title>
        <authorList>
            <consortium name="DOE Joint Genome Institute"/>
            <person name="Riley R."/>
            <person name="Haridas S."/>
            <person name="Wolfe K.H."/>
            <person name="Lopes M.R."/>
            <person name="Hittinger C.T."/>
            <person name="Goker M."/>
            <person name="Salamov A."/>
            <person name="Wisecaver J."/>
            <person name="Long T.M."/>
            <person name="Aerts A.L."/>
            <person name="Barry K."/>
            <person name="Choi C."/>
            <person name="Clum A."/>
            <person name="Coughlan A.Y."/>
            <person name="Deshpande S."/>
            <person name="Douglass A.P."/>
            <person name="Hanson S.J."/>
            <person name="Klenk H.-P."/>
            <person name="Labutti K."/>
            <person name="Lapidus A."/>
            <person name="Lindquist E."/>
            <person name="Lipzen A."/>
            <person name="Meier-Kolthoff J.P."/>
            <person name="Ohm R.A."/>
            <person name="Otillar R.P."/>
            <person name="Pangilinan J."/>
            <person name="Peng Y."/>
            <person name="Rokas A."/>
            <person name="Rosa C.A."/>
            <person name="Scheuner C."/>
            <person name="Sibirny A.A."/>
            <person name="Slot J.C."/>
            <person name="Stielow J.B."/>
            <person name="Sun H."/>
            <person name="Kurtzman C.P."/>
            <person name="Blackwell M."/>
            <person name="Grigoriev I.V."/>
            <person name="Jeffries T.W."/>
        </authorList>
    </citation>
    <scope>NUCLEOTIDE SEQUENCE [LARGE SCALE GENOMIC DNA]</scope>
    <source>
        <strain evidence="6">NRRL YB-2248</strain>
    </source>
</reference>
<keyword evidence="6" id="KW-1185">Reference proteome</keyword>
<dbReference type="InterPro" id="IPR037231">
    <property type="entry name" value="NAP-like_sf"/>
</dbReference>
<dbReference type="InterPro" id="IPR014729">
    <property type="entry name" value="Rossmann-like_a/b/a_fold"/>
</dbReference>
<sequence>MPVNRDDIPPSQPERPSEALERLNEQFNSFRVRIPLTSNRRNLDRSNRDLPSSALLGQEEAGDQNQSHDHIRWSNDDNFSIIPRVLTTDPASRSITSSSFFRNHPEHNANHGLSTAIHEYGLMGLMNKNLMERRTGEYAKMKRAAQLRRIVSIGNKRKFWKLNAKSMSSSFIQPGVMYSINSDDNISTHLKFTEMFDNDQKVKGLIESGFVTLEFTGEIVNFFENDLRFEDGIKTGIEASVFSNLLRNSLCFDKDIRKFVGRHKRTNDSDPNWKPFFLDKFGYLKVNAERRQKSEKYKETKFPNSSIFHKVSNMCGNKGSTYKCLTKWFDLPPFNEFVNTPSPPTPPGGRKRTMNNPENLLWRYDPDLPRIAPSQRGINNTHANDDLSTDSDFSDDDVGHTFLMDNDDDDIARDGDDDEEEENEDESNFDELFEVELSSGRSRRIENLLFERNLNREQQHHRRGNVLARKLYKNSSSSKLKLRIFVSINRLSGELYFIPANLDRNNWSSEENDGDLFGDRKTFKKLYDLFNTSTDDYRSRNAGSDHLQQFMKFKTYLDTDKKAEKARIQKLLLLNLITNPGLYGTKVDQTPTTTQFEASSFSNLPSMSSLAAKDDLASLGKRKNKQHETDLDEEQLTENREANTNILNIMQDERFKVKYGNDIEKIRASIPTVLLPLSMGKSSLVLLDIIISQLQEQSSATRAHLGFKLIVLCVDEEGLVENVQNIVGLVKQLKESYGVELLKQLNISFKVLDPNSFINKNSLKEIHLGQEFEAHLVEPINNNMKLSDILLQCPNKSTREDFLGNIRTELIYRAAIKEDCSVILFGHSMTKLADDILALTARGRGSEISKKLTDGDITFMDNTIHVIHPLRDVLQTEINAYAILCDLVRFEAANTVESVLKKSAKNKTINELIREYFATVEVDYPEVISTVDVEIYRLKAATPVFKKRRDLFAKIPRLWYIVLAEHEDFQEYIQTDDMKFLEYIKEIYVDYMSGETPDPSHFSITFEFESPNNEIANQIVTKQFTKYNDPESGKERLKSSPVKISWPDEFHKINPELIKQKQKTTKLSSDDKKNYRIGMKSFFAFFSWTGEKSGKEYRHGEDLALLIVDDLFPHATTYYTEAAPGLGEEDGEDDIDGSSGEELDLGEDDSDGEDEEKEPATKKQKVQIE</sequence>
<dbReference type="Gene3D" id="3.30.1120.90">
    <property type="entry name" value="Nucleosome assembly protein"/>
    <property type="match status" value="1"/>
</dbReference>
<feature type="compositionally biased region" description="Acidic residues" evidence="4">
    <location>
        <begin position="1127"/>
        <end position="1157"/>
    </location>
</feature>
<dbReference type="GO" id="GO:0005634">
    <property type="term" value="C:nucleus"/>
    <property type="evidence" value="ECO:0007669"/>
    <property type="project" value="InterPro"/>
</dbReference>
<evidence type="ECO:0000256" key="2">
    <source>
        <dbReference type="ARBA" id="ARBA00022490"/>
    </source>
</evidence>
<feature type="compositionally biased region" description="Basic and acidic residues" evidence="4">
    <location>
        <begin position="1158"/>
        <end position="1169"/>
    </location>
</feature>
<dbReference type="Proteomes" id="UP000094801">
    <property type="component" value="Unassembled WGS sequence"/>
</dbReference>
<feature type="region of interest" description="Disordered" evidence="4">
    <location>
        <begin position="42"/>
        <end position="74"/>
    </location>
</feature>
<gene>
    <name evidence="5" type="ORF">CANARDRAFT_194401</name>
</gene>
<dbReference type="Gene3D" id="3.40.50.620">
    <property type="entry name" value="HUPs"/>
    <property type="match status" value="1"/>
</dbReference>
<feature type="compositionally biased region" description="Acidic residues" evidence="4">
    <location>
        <begin position="387"/>
        <end position="396"/>
    </location>
</feature>
<dbReference type="OrthoDB" id="3997480at2759"/>
<dbReference type="GO" id="GO:0006334">
    <property type="term" value="P:nucleosome assembly"/>
    <property type="evidence" value="ECO:0007669"/>
    <property type="project" value="InterPro"/>
</dbReference>
<dbReference type="PANTHER" id="PTHR20882">
    <property type="entry name" value="CYTOPLASMIC TRNA 2-THIOLATION PROTEIN 2"/>
    <property type="match status" value="1"/>
</dbReference>
<evidence type="ECO:0000256" key="3">
    <source>
        <dbReference type="ARBA" id="ARBA00022694"/>
    </source>
</evidence>
<dbReference type="PANTHER" id="PTHR20882:SF14">
    <property type="entry name" value="CYTOPLASMIC TRNA 2-THIOLATION PROTEIN 2"/>
    <property type="match status" value="1"/>
</dbReference>
<keyword evidence="3" id="KW-0819">tRNA processing</keyword>
<dbReference type="SUPFAM" id="SSF143113">
    <property type="entry name" value="NAP-like"/>
    <property type="match status" value="1"/>
</dbReference>
<organism evidence="5 6">
    <name type="scientific">[Candida] arabinofermentans NRRL YB-2248</name>
    <dbReference type="NCBI Taxonomy" id="983967"/>
    <lineage>
        <taxon>Eukaryota</taxon>
        <taxon>Fungi</taxon>
        <taxon>Dikarya</taxon>
        <taxon>Ascomycota</taxon>
        <taxon>Saccharomycotina</taxon>
        <taxon>Pichiomycetes</taxon>
        <taxon>Pichiales</taxon>
        <taxon>Pichiaceae</taxon>
        <taxon>Ogataea</taxon>
        <taxon>Ogataea/Candida clade</taxon>
    </lineage>
</organism>
<dbReference type="STRING" id="983967.A0A1E4T6W2"/>
<feature type="region of interest" description="Disordered" evidence="4">
    <location>
        <begin position="1121"/>
        <end position="1169"/>
    </location>
</feature>
<dbReference type="InterPro" id="IPR019407">
    <property type="entry name" value="CTU2"/>
</dbReference>
<dbReference type="InterPro" id="IPR002164">
    <property type="entry name" value="NAP_family"/>
</dbReference>
<evidence type="ECO:0000256" key="1">
    <source>
        <dbReference type="ARBA" id="ARBA00009947"/>
    </source>
</evidence>
<comment type="similarity">
    <text evidence="1">Belongs to the nucleosome assembly protein (NAP) family.</text>
</comment>
<dbReference type="GO" id="GO:0002143">
    <property type="term" value="P:tRNA wobble position uridine thiolation"/>
    <property type="evidence" value="ECO:0007669"/>
    <property type="project" value="TreeGrafter"/>
</dbReference>
<evidence type="ECO:0000313" key="6">
    <source>
        <dbReference type="Proteomes" id="UP000094801"/>
    </source>
</evidence>
<dbReference type="Pfam" id="PF00956">
    <property type="entry name" value="NAP"/>
    <property type="match status" value="1"/>
</dbReference>
<evidence type="ECO:0000256" key="4">
    <source>
        <dbReference type="SAM" id="MobiDB-lite"/>
    </source>
</evidence>
<keyword evidence="2" id="KW-0963">Cytoplasm</keyword>
<dbReference type="GO" id="GO:0016783">
    <property type="term" value="F:sulfurtransferase activity"/>
    <property type="evidence" value="ECO:0007669"/>
    <property type="project" value="TreeGrafter"/>
</dbReference>
<feature type="region of interest" description="Disordered" evidence="4">
    <location>
        <begin position="365"/>
        <end position="429"/>
    </location>
</feature>
<proteinExistence type="inferred from homology"/>
<accession>A0A1E4T6W2</accession>